<dbReference type="InterPro" id="IPR058053">
    <property type="entry name" value="RamC_C"/>
</dbReference>
<organism evidence="2 3">
    <name type="scientific">Actinomadura decatromicini</name>
    <dbReference type="NCBI Taxonomy" id="2604572"/>
    <lineage>
        <taxon>Bacteria</taxon>
        <taxon>Bacillati</taxon>
        <taxon>Actinomycetota</taxon>
        <taxon>Actinomycetes</taxon>
        <taxon>Streptosporangiales</taxon>
        <taxon>Thermomonosporaceae</taxon>
        <taxon>Actinomadura</taxon>
    </lineage>
</organism>
<dbReference type="Proteomes" id="UP000323505">
    <property type="component" value="Unassembled WGS sequence"/>
</dbReference>
<dbReference type="Gene3D" id="1.50.10.20">
    <property type="match status" value="1"/>
</dbReference>
<name>A0A5D3F9G6_9ACTN</name>
<dbReference type="CDD" id="cd04791">
    <property type="entry name" value="LanC_SerThrkinase"/>
    <property type="match status" value="1"/>
</dbReference>
<feature type="domain" description="Protein kinase" evidence="1">
    <location>
        <begin position="225"/>
        <end position="573"/>
    </location>
</feature>
<dbReference type="InterPro" id="IPR053524">
    <property type="entry name" value="Aerial_hyphae_peptide-synth"/>
</dbReference>
<proteinExistence type="predicted"/>
<evidence type="ECO:0000313" key="3">
    <source>
        <dbReference type="Proteomes" id="UP000323505"/>
    </source>
</evidence>
<evidence type="ECO:0000259" key="1">
    <source>
        <dbReference type="PROSITE" id="PS50011"/>
    </source>
</evidence>
<sequence length="852" mass="93588">MKSVGDYDRFYVADPDFFEVPDLLPDEGSRLSFFRSDVPAGWQRVECGWWVRLVPAGGVGAEQGWMIHVSVVERLVERTVEIVRRYCLQHSIAFEGIRSRRAARALNAKRADRRSSGRIVTLFPTDEERFARVLADLELLLGGLSGAYVLGALRHGDGPLYCRYGSFEAATETDEFGEPVRRLRRPDGRLVVEDAGLVFRPPEWVSIPAVLDADLRAMRAGEFPYRIERVLAICNAGGTYVGVDRASGTRVVLREARPFAGVDERGEDAVARLDRHRSALERAAGLEGVPELLGYRTFGGHRFLVEEFVDGVPLRLSVLGRLPLLAPQEAVRESEDVGTYSEWAMGVLDQVMDVLDGLLRHGIRLGELDPDNVVLRPDGRVALVDLESGVALEDDRAPAVDTPQFRVPAGLSGAAAHEYLVSRLRLWMFLPLQYHERTKVRTLAEAVVRHYPVPSDFGASLVRVLGCEKPDSAGDMLDRADENWPEIRESLIRGIHAVASPERRDRLFPGTPTTPTTIGGYPFAYGAAGVLYALSQAGAEIPGEYVEWLVKTALDDPAPRPGLYDGLHGVVFVLDYLGHRDEALAVLHRSQPLDETVRSADLDSGLAGIALNLLHFARVTGDEKLRARAVTLGDDLAARTRDGFPAVPGRPAPFGLLHGPTGAALFFQHLHAETGESRCLDLADVALRRDLDRCVTRPDGTLYLFDGSRHLPYLHGGSHGLAFVLRNQLRHRPADDLRAALAGIRRACRLACVHDAGLFRGRAGMIATAAGLGFAEDRPAIRDQVRRLAWHARRYQGHLAFPGFRMRRLSMDLATGSAGVLLALNAAFGEHTGILPHLDSRTGTTREHGGGR</sequence>
<reference evidence="2 3" key="1">
    <citation type="submission" date="2019-08" db="EMBL/GenBank/DDBJ databases">
        <title>Actinomadura sp. nov. CYP1-5 isolated from mountain soil.</title>
        <authorList>
            <person name="Songsumanus A."/>
            <person name="Kuncharoen N."/>
            <person name="Kudo T."/>
            <person name="Yuki M."/>
            <person name="Igarashi Y."/>
            <person name="Tanasupawat S."/>
        </authorList>
    </citation>
    <scope>NUCLEOTIDE SEQUENCE [LARGE SCALE GENOMIC DNA]</scope>
    <source>
        <strain evidence="2 3">CYP1-5</strain>
    </source>
</reference>
<protein>
    <submittedName>
        <fullName evidence="2">Protein kinase/lanthionine synthetase C family protein</fullName>
    </submittedName>
</protein>
<dbReference type="EMBL" id="VSRQ01000008">
    <property type="protein sequence ID" value="TYK44608.1"/>
    <property type="molecule type" value="Genomic_DNA"/>
</dbReference>
<dbReference type="SUPFAM" id="SSF56112">
    <property type="entry name" value="Protein kinase-like (PK-like)"/>
    <property type="match status" value="1"/>
</dbReference>
<evidence type="ECO:0000313" key="2">
    <source>
        <dbReference type="EMBL" id="TYK44608.1"/>
    </source>
</evidence>
<keyword evidence="2" id="KW-0808">Transferase</keyword>
<dbReference type="NCBIfam" id="NF038151">
    <property type="entry name" value="lanthi_synth_III"/>
    <property type="match status" value="1"/>
</dbReference>
<dbReference type="InterPro" id="IPR011009">
    <property type="entry name" value="Kinase-like_dom_sf"/>
</dbReference>
<comment type="caution">
    <text evidence="2">The sequence shown here is derived from an EMBL/GenBank/DDBJ whole genome shotgun (WGS) entry which is preliminary data.</text>
</comment>
<gene>
    <name evidence="2" type="ORF">FXF68_34755</name>
</gene>
<accession>A0A5D3F9G6</accession>
<dbReference type="Pfam" id="PF25816">
    <property type="entry name" value="RamC_N"/>
    <property type="match status" value="1"/>
</dbReference>
<dbReference type="InterPro" id="IPR000719">
    <property type="entry name" value="Prot_kinase_dom"/>
</dbReference>
<keyword evidence="3" id="KW-1185">Reference proteome</keyword>
<keyword evidence="2" id="KW-0418">Kinase</keyword>
<dbReference type="InterPro" id="IPR007822">
    <property type="entry name" value="LANC-like"/>
</dbReference>
<dbReference type="GO" id="GO:0004672">
    <property type="term" value="F:protein kinase activity"/>
    <property type="evidence" value="ECO:0007669"/>
    <property type="project" value="InterPro"/>
</dbReference>
<dbReference type="GO" id="GO:0031179">
    <property type="term" value="P:peptide modification"/>
    <property type="evidence" value="ECO:0007669"/>
    <property type="project" value="InterPro"/>
</dbReference>
<dbReference type="RefSeq" id="WP_148766861.1">
    <property type="nucleotide sequence ID" value="NZ_VSRQ01000008.1"/>
</dbReference>
<dbReference type="GO" id="GO:0005524">
    <property type="term" value="F:ATP binding"/>
    <property type="evidence" value="ECO:0007669"/>
    <property type="project" value="InterPro"/>
</dbReference>
<dbReference type="InterPro" id="IPR057929">
    <property type="entry name" value="RamC_N"/>
</dbReference>
<dbReference type="AlphaFoldDB" id="A0A5D3F9G6"/>
<dbReference type="PROSITE" id="PS50011">
    <property type="entry name" value="PROTEIN_KINASE_DOM"/>
    <property type="match status" value="1"/>
</dbReference>
<dbReference type="SUPFAM" id="SSF158745">
    <property type="entry name" value="LanC-like"/>
    <property type="match status" value="1"/>
</dbReference>
<dbReference type="SMART" id="SM01260">
    <property type="entry name" value="LANC_like"/>
    <property type="match status" value="1"/>
</dbReference>